<proteinExistence type="predicted"/>
<keyword evidence="3" id="KW-1185">Reference proteome</keyword>
<dbReference type="InParanoid" id="A8Q1C6"/>
<dbReference type="KEGG" id="mgl:MGL_1767"/>
<dbReference type="VEuPathDB" id="FungiDB:MGL_1767"/>
<evidence type="ECO:0000313" key="3">
    <source>
        <dbReference type="Proteomes" id="UP000008837"/>
    </source>
</evidence>
<dbReference type="EMBL" id="AAYY01000006">
    <property type="protein sequence ID" value="EDP43554.1"/>
    <property type="molecule type" value="Genomic_DNA"/>
</dbReference>
<dbReference type="Proteomes" id="UP000008837">
    <property type="component" value="Unassembled WGS sequence"/>
</dbReference>
<dbReference type="AlphaFoldDB" id="A8Q1C6"/>
<gene>
    <name evidence="2" type="ORF">MGL_1767</name>
</gene>
<evidence type="ECO:0000256" key="1">
    <source>
        <dbReference type="SAM" id="MobiDB-lite"/>
    </source>
</evidence>
<comment type="caution">
    <text evidence="2">The sequence shown here is derived from an EMBL/GenBank/DDBJ whole genome shotgun (WGS) entry which is preliminary data.</text>
</comment>
<protein>
    <submittedName>
        <fullName evidence="2">Uncharacterized protein</fullName>
    </submittedName>
</protein>
<dbReference type="GeneID" id="5855075"/>
<accession>A8Q1C6</accession>
<reference evidence="2 3" key="1">
    <citation type="journal article" date="2007" name="Proc. Natl. Acad. Sci. U.S.A.">
        <title>Dandruff-associated Malassezia genomes reveal convergent and divergent virulence traits shared with plant and human fungal pathogens.</title>
        <authorList>
            <person name="Xu J."/>
            <person name="Saunders C.W."/>
            <person name="Hu P."/>
            <person name="Grant R.A."/>
            <person name="Boekhout T."/>
            <person name="Kuramae E.E."/>
            <person name="Kronstad J.W."/>
            <person name="Deangelis Y.M."/>
            <person name="Reeder N.L."/>
            <person name="Johnstone K.R."/>
            <person name="Leland M."/>
            <person name="Fieno A.M."/>
            <person name="Begley W.M."/>
            <person name="Sun Y."/>
            <person name="Lacey M.P."/>
            <person name="Chaudhary T."/>
            <person name="Keough T."/>
            <person name="Chu L."/>
            <person name="Sears R."/>
            <person name="Yuan B."/>
            <person name="Dawson T.L.Jr."/>
        </authorList>
    </citation>
    <scope>NUCLEOTIDE SEQUENCE [LARGE SCALE GENOMIC DNA]</scope>
    <source>
        <strain evidence="3">ATCC MYA-4612 / CBS 7966</strain>
    </source>
</reference>
<dbReference type="RefSeq" id="XP_001730768.1">
    <property type="nucleotide sequence ID" value="XM_001730716.1"/>
</dbReference>
<feature type="compositionally biased region" description="Polar residues" evidence="1">
    <location>
        <begin position="1"/>
        <end position="18"/>
    </location>
</feature>
<feature type="region of interest" description="Disordered" evidence="1">
    <location>
        <begin position="1"/>
        <end position="59"/>
    </location>
</feature>
<organism evidence="2 3">
    <name type="scientific">Malassezia globosa (strain ATCC MYA-4612 / CBS 7966)</name>
    <name type="common">Dandruff-associated fungus</name>
    <dbReference type="NCBI Taxonomy" id="425265"/>
    <lineage>
        <taxon>Eukaryota</taxon>
        <taxon>Fungi</taxon>
        <taxon>Dikarya</taxon>
        <taxon>Basidiomycota</taxon>
        <taxon>Ustilaginomycotina</taxon>
        <taxon>Malasseziomycetes</taxon>
        <taxon>Malasseziales</taxon>
        <taxon>Malasseziaceae</taxon>
        <taxon>Malassezia</taxon>
    </lineage>
</organism>
<sequence>MAQIMSPTEASGQNTNVIEITDSDDEDTPAQQAPTRLTSTPARGTPDDPIMLDDEDSSS</sequence>
<name>A8Q1C6_MALGO</name>
<feature type="compositionally biased region" description="Acidic residues" evidence="1">
    <location>
        <begin position="50"/>
        <end position="59"/>
    </location>
</feature>
<feature type="compositionally biased region" description="Polar residues" evidence="1">
    <location>
        <begin position="29"/>
        <end position="42"/>
    </location>
</feature>
<evidence type="ECO:0000313" key="2">
    <source>
        <dbReference type="EMBL" id="EDP43554.1"/>
    </source>
</evidence>